<evidence type="ECO:0000256" key="1">
    <source>
        <dbReference type="ARBA" id="ARBA00004871"/>
    </source>
</evidence>
<dbReference type="CDD" id="cd01065">
    <property type="entry name" value="NAD_bind_Shikimate_DH"/>
    <property type="match status" value="1"/>
</dbReference>
<feature type="domain" description="SDH C-terminal" evidence="5">
    <location>
        <begin position="205"/>
        <end position="229"/>
    </location>
</feature>
<dbReference type="SUPFAM" id="SSF51735">
    <property type="entry name" value="NAD(P)-binding Rossmann-fold domains"/>
    <property type="match status" value="1"/>
</dbReference>
<dbReference type="Pfam" id="PF03435">
    <property type="entry name" value="Sacchrp_dh_NADP"/>
    <property type="match status" value="1"/>
</dbReference>
<dbReference type="Gene3D" id="3.40.50.10860">
    <property type="entry name" value="Leucine Dehydrogenase, chain A, domain 1"/>
    <property type="match status" value="1"/>
</dbReference>
<dbReference type="Proteomes" id="UP001157109">
    <property type="component" value="Unassembled WGS sequence"/>
</dbReference>
<dbReference type="InterPro" id="IPR022893">
    <property type="entry name" value="Shikimate_DH_fam"/>
</dbReference>
<dbReference type="Pfam" id="PF18317">
    <property type="entry name" value="SDH_C"/>
    <property type="match status" value="1"/>
</dbReference>
<reference evidence="7" key="1">
    <citation type="journal article" date="2019" name="Int. J. Syst. Evol. Microbiol.">
        <title>The Global Catalogue of Microorganisms (GCM) 10K type strain sequencing project: providing services to taxonomists for standard genome sequencing and annotation.</title>
        <authorList>
            <consortium name="The Broad Institute Genomics Platform"/>
            <consortium name="The Broad Institute Genome Sequencing Center for Infectious Disease"/>
            <person name="Wu L."/>
            <person name="Ma J."/>
        </authorList>
    </citation>
    <scope>NUCLEOTIDE SEQUENCE [LARGE SCALE GENOMIC DNA]</scope>
    <source>
        <strain evidence="7">NBRC 105830</strain>
    </source>
</reference>
<dbReference type="SUPFAM" id="SSF53223">
    <property type="entry name" value="Aminoacid dehydrogenase-like, N-terminal domain"/>
    <property type="match status" value="1"/>
</dbReference>
<dbReference type="InterPro" id="IPR046346">
    <property type="entry name" value="Aminoacid_DH-like_N_sf"/>
</dbReference>
<feature type="domain" description="Saccharopine dehydrogenase NADP binding" evidence="3">
    <location>
        <begin position="81"/>
        <end position="154"/>
    </location>
</feature>
<evidence type="ECO:0000313" key="7">
    <source>
        <dbReference type="Proteomes" id="UP001157109"/>
    </source>
</evidence>
<sequence>MGDLVRAGRDLGFNGFNITYPCKQLVLAHLDEIAPAAAQLGAVNTVVVTGEERRLVGHNTDAAGFGRGLAEALPDADLTDVVQVGTGGAGSAVAYALLERGVQRLHLIDLDLDRAAERATAMGALFPDRTVDAATPDALPALLAAATGVVNCTPLGMHNHPGAPFDLTLLRPQHWVADVIYRPMNTPLIEAAQALGCAVMDGGHMAVAQAVESFTLMTGRPADPDRVRATFLQLIAEGR</sequence>
<dbReference type="InterPro" id="IPR005097">
    <property type="entry name" value="Sacchrp_dh_NADP-bd"/>
</dbReference>
<keyword evidence="2" id="KW-0028">Amino-acid biosynthesis</keyword>
<dbReference type="EMBL" id="BSUJ01000001">
    <property type="protein sequence ID" value="GMA20598.1"/>
    <property type="molecule type" value="Genomic_DNA"/>
</dbReference>
<comment type="pathway">
    <text evidence="1">Metabolic intermediate biosynthesis; chorismate biosynthesis; chorismate from D-erythrose 4-phosphate and phosphoenolpyruvate: step 4/7.</text>
</comment>
<dbReference type="Gene3D" id="3.40.50.720">
    <property type="entry name" value="NAD(P)-binding Rossmann-like Domain"/>
    <property type="match status" value="1"/>
</dbReference>
<dbReference type="PANTHER" id="PTHR21089:SF1">
    <property type="entry name" value="BIFUNCTIONAL 3-DEHYDROQUINATE DEHYDRATASE_SHIKIMATE DEHYDROGENASE, CHLOROPLASTIC"/>
    <property type="match status" value="1"/>
</dbReference>
<dbReference type="PANTHER" id="PTHR21089">
    <property type="entry name" value="SHIKIMATE DEHYDROGENASE"/>
    <property type="match status" value="1"/>
</dbReference>
<keyword evidence="2" id="KW-0057">Aromatic amino acid biosynthesis</keyword>
<evidence type="ECO:0000259" key="5">
    <source>
        <dbReference type="Pfam" id="PF18317"/>
    </source>
</evidence>
<feature type="domain" description="Shikimate dehydrogenase substrate binding N-terminal" evidence="4">
    <location>
        <begin position="3"/>
        <end position="46"/>
    </location>
</feature>
<organism evidence="6 7">
    <name type="scientific">Arsenicicoccus piscis</name>
    <dbReference type="NCBI Taxonomy" id="673954"/>
    <lineage>
        <taxon>Bacteria</taxon>
        <taxon>Bacillati</taxon>
        <taxon>Actinomycetota</taxon>
        <taxon>Actinomycetes</taxon>
        <taxon>Micrococcales</taxon>
        <taxon>Intrasporangiaceae</taxon>
        <taxon>Arsenicicoccus</taxon>
    </lineage>
</organism>
<gene>
    <name evidence="6" type="primary">aroE_2</name>
    <name evidence="6" type="ORF">GCM10025862_26190</name>
</gene>
<accession>A0ABQ6HR73</accession>
<evidence type="ECO:0000313" key="6">
    <source>
        <dbReference type="EMBL" id="GMA20598.1"/>
    </source>
</evidence>
<comment type="caution">
    <text evidence="6">The sequence shown here is derived from an EMBL/GenBank/DDBJ whole genome shotgun (WGS) entry which is preliminary data.</text>
</comment>
<keyword evidence="7" id="KW-1185">Reference proteome</keyword>
<name>A0ABQ6HR73_9MICO</name>
<dbReference type="Pfam" id="PF08501">
    <property type="entry name" value="Shikimate_dh_N"/>
    <property type="match status" value="1"/>
</dbReference>
<evidence type="ECO:0000259" key="3">
    <source>
        <dbReference type="Pfam" id="PF03435"/>
    </source>
</evidence>
<evidence type="ECO:0000256" key="2">
    <source>
        <dbReference type="ARBA" id="ARBA00023141"/>
    </source>
</evidence>
<protein>
    <submittedName>
        <fullName evidence="6">Quinate/shikimate dehydrogenase (NAD(+))</fullName>
    </submittedName>
</protein>
<dbReference type="InterPro" id="IPR013708">
    <property type="entry name" value="Shikimate_DH-bd_N"/>
</dbReference>
<evidence type="ECO:0000259" key="4">
    <source>
        <dbReference type="Pfam" id="PF08501"/>
    </source>
</evidence>
<dbReference type="NCBIfam" id="NF009201">
    <property type="entry name" value="PRK12549.1"/>
    <property type="match status" value="1"/>
</dbReference>
<dbReference type="InterPro" id="IPR041121">
    <property type="entry name" value="SDH_C"/>
</dbReference>
<dbReference type="InterPro" id="IPR036291">
    <property type="entry name" value="NAD(P)-bd_dom_sf"/>
</dbReference>
<proteinExistence type="predicted"/>